<accession>A0A545AKN2</accession>
<gene>
    <name evidence="6" type="ORF">FL583_30590</name>
</gene>
<evidence type="ECO:0000313" key="7">
    <source>
        <dbReference type="Proteomes" id="UP000317982"/>
    </source>
</evidence>
<dbReference type="AlphaFoldDB" id="A0A545AKN2"/>
<dbReference type="OrthoDB" id="9804590at2"/>
<dbReference type="Proteomes" id="UP000317982">
    <property type="component" value="Unassembled WGS sequence"/>
</dbReference>
<dbReference type="FunCoup" id="A0A545AKN2">
    <property type="interactions" value="146"/>
</dbReference>
<keyword evidence="3 4" id="KW-0949">S-adenosyl-L-methionine</keyword>
<feature type="region of interest" description="Disordered" evidence="5">
    <location>
        <begin position="32"/>
        <end position="78"/>
    </location>
</feature>
<reference evidence="6 7" key="1">
    <citation type="submission" date="2019-07" db="EMBL/GenBank/DDBJ databases">
        <title>Cryptosporangium phraense sp. nov., isolated from plant litter.</title>
        <authorList>
            <person name="Suriyachadkun C."/>
        </authorList>
    </citation>
    <scope>NUCLEOTIDE SEQUENCE [LARGE SCALE GENOMIC DNA]</scope>
    <source>
        <strain evidence="6 7">A-T 5661</strain>
    </source>
</reference>
<dbReference type="SUPFAM" id="SSF53335">
    <property type="entry name" value="S-adenosyl-L-methionine-dependent methyltransferases"/>
    <property type="match status" value="1"/>
</dbReference>
<dbReference type="InterPro" id="IPR029063">
    <property type="entry name" value="SAM-dependent_MTases_sf"/>
</dbReference>
<dbReference type="PROSITE" id="PS51687">
    <property type="entry name" value="SAM_MT_RNA_M5U"/>
    <property type="match status" value="1"/>
</dbReference>
<dbReference type="PROSITE" id="PS01231">
    <property type="entry name" value="TRMA_2"/>
    <property type="match status" value="1"/>
</dbReference>
<evidence type="ECO:0000256" key="1">
    <source>
        <dbReference type="ARBA" id="ARBA00022603"/>
    </source>
</evidence>
<dbReference type="InterPro" id="IPR010280">
    <property type="entry name" value="U5_MeTrfase_fam"/>
</dbReference>
<evidence type="ECO:0000256" key="5">
    <source>
        <dbReference type="SAM" id="MobiDB-lite"/>
    </source>
</evidence>
<protein>
    <submittedName>
        <fullName evidence="6">Methyltransferase</fullName>
    </submittedName>
</protein>
<feature type="binding site" evidence="4">
    <location>
        <position position="223"/>
    </location>
    <ligand>
        <name>S-adenosyl-L-methionine</name>
        <dbReference type="ChEBI" id="CHEBI:59789"/>
    </ligand>
</feature>
<evidence type="ECO:0000313" key="6">
    <source>
        <dbReference type="EMBL" id="TQS41305.1"/>
    </source>
</evidence>
<dbReference type="GO" id="GO:0070041">
    <property type="term" value="F:rRNA (uridine-C5-)-methyltransferase activity"/>
    <property type="evidence" value="ECO:0007669"/>
    <property type="project" value="TreeGrafter"/>
</dbReference>
<dbReference type="PANTHER" id="PTHR11061">
    <property type="entry name" value="RNA M5U METHYLTRANSFERASE"/>
    <property type="match status" value="1"/>
</dbReference>
<evidence type="ECO:0000256" key="2">
    <source>
        <dbReference type="ARBA" id="ARBA00022679"/>
    </source>
</evidence>
<dbReference type="GO" id="GO:0070475">
    <property type="term" value="P:rRNA base methylation"/>
    <property type="evidence" value="ECO:0007669"/>
    <property type="project" value="TreeGrafter"/>
</dbReference>
<evidence type="ECO:0000256" key="4">
    <source>
        <dbReference type="PROSITE-ProRule" id="PRU01024"/>
    </source>
</evidence>
<keyword evidence="2 4" id="KW-0808">Transferase</keyword>
<name>A0A545AKN2_9ACTN</name>
<feature type="binding site" evidence="4">
    <location>
        <position position="126"/>
    </location>
    <ligand>
        <name>S-adenosyl-L-methionine</name>
        <dbReference type="ChEBI" id="CHEBI:59789"/>
    </ligand>
</feature>
<evidence type="ECO:0000256" key="3">
    <source>
        <dbReference type="ARBA" id="ARBA00022691"/>
    </source>
</evidence>
<feature type="active site" description="Nucleophile" evidence="4">
    <location>
        <position position="250"/>
    </location>
</feature>
<keyword evidence="7" id="KW-1185">Reference proteome</keyword>
<feature type="binding site" evidence="4">
    <location>
        <position position="179"/>
    </location>
    <ligand>
        <name>S-adenosyl-L-methionine</name>
        <dbReference type="ChEBI" id="CHEBI:59789"/>
    </ligand>
</feature>
<dbReference type="Pfam" id="PF01135">
    <property type="entry name" value="PCMT"/>
    <property type="match status" value="1"/>
</dbReference>
<dbReference type="CDD" id="cd02440">
    <property type="entry name" value="AdoMet_MTases"/>
    <property type="match status" value="1"/>
</dbReference>
<organism evidence="6 7">
    <name type="scientific">Cryptosporangium phraense</name>
    <dbReference type="NCBI Taxonomy" id="2593070"/>
    <lineage>
        <taxon>Bacteria</taxon>
        <taxon>Bacillati</taxon>
        <taxon>Actinomycetota</taxon>
        <taxon>Actinomycetes</taxon>
        <taxon>Cryptosporangiales</taxon>
        <taxon>Cryptosporangiaceae</taxon>
        <taxon>Cryptosporangium</taxon>
    </lineage>
</organism>
<dbReference type="InParanoid" id="A0A545AKN2"/>
<dbReference type="Pfam" id="PF05958">
    <property type="entry name" value="tRNA_U5-meth_tr"/>
    <property type="match status" value="1"/>
</dbReference>
<sequence>MDAIGVTHLGWPGVGSVEAVASAAGDDAVVLEAPSEGRVGRGGGAGSGRGRDGGGRGRDGGGGRGRDRRDRRDSRRERTVVVELPEELPETVAVVKAGADSVRGHRRVREVAAGRRWLVRADGFWQVHPAAPDALVTAVTEALAPQPGESVLDLYAGAGLFAGVLASAVGEYGRVVAVESDRGACDDARRNLRDTPWASVVVGRVDSALSSGLPEPVDLVVLDPPRSGAGAAVVRAVASRSPRAIAYVACDPAAFARDVATFAEVGYALQRVRAFDAFPMTHHVECVGTLIRS</sequence>
<proteinExistence type="inferred from homology"/>
<dbReference type="EMBL" id="VIRS01000028">
    <property type="protein sequence ID" value="TQS41305.1"/>
    <property type="molecule type" value="Genomic_DNA"/>
</dbReference>
<comment type="similarity">
    <text evidence="4">Belongs to the class I-like SAM-binding methyltransferase superfamily. RNA M5U methyltransferase family.</text>
</comment>
<feature type="compositionally biased region" description="Basic and acidic residues" evidence="5">
    <location>
        <begin position="49"/>
        <end position="78"/>
    </location>
</feature>
<keyword evidence="1 4" id="KW-0489">Methyltransferase</keyword>
<dbReference type="Gene3D" id="3.40.50.150">
    <property type="entry name" value="Vaccinia Virus protein VP39"/>
    <property type="match status" value="1"/>
</dbReference>
<dbReference type="InterPro" id="IPR030391">
    <property type="entry name" value="MeTrfase_TrmA_CS"/>
</dbReference>
<feature type="binding site" evidence="4">
    <location>
        <position position="155"/>
    </location>
    <ligand>
        <name>S-adenosyl-L-methionine</name>
        <dbReference type="ChEBI" id="CHEBI:59789"/>
    </ligand>
</feature>
<comment type="caution">
    <text evidence="6">The sequence shown here is derived from an EMBL/GenBank/DDBJ whole genome shotgun (WGS) entry which is preliminary data.</text>
</comment>
<dbReference type="PANTHER" id="PTHR11061:SF30">
    <property type="entry name" value="TRNA (URACIL(54)-C(5))-METHYLTRANSFERASE"/>
    <property type="match status" value="1"/>
</dbReference>